<evidence type="ECO:0000313" key="16">
    <source>
        <dbReference type="Proteomes" id="UP001276854"/>
    </source>
</evidence>
<evidence type="ECO:0000259" key="14">
    <source>
        <dbReference type="Pfam" id="PF02896"/>
    </source>
</evidence>
<dbReference type="Pfam" id="PF01326">
    <property type="entry name" value="PPDK_N"/>
    <property type="match status" value="2"/>
</dbReference>
<evidence type="ECO:0000256" key="1">
    <source>
        <dbReference type="ARBA" id="ARBA00001946"/>
    </source>
</evidence>
<feature type="domain" description="Pyruvate phosphate dikinase AMP/ATP-binding" evidence="13">
    <location>
        <begin position="305"/>
        <end position="350"/>
    </location>
</feature>
<proteinExistence type="inferred from homology"/>
<evidence type="ECO:0000259" key="12">
    <source>
        <dbReference type="Pfam" id="PF00391"/>
    </source>
</evidence>
<keyword evidence="8" id="KW-0418">Kinase</keyword>
<name>A0ABU4GSZ5_9CLOT</name>
<evidence type="ECO:0000256" key="10">
    <source>
        <dbReference type="ARBA" id="ARBA00022842"/>
    </source>
</evidence>
<reference evidence="15 16" key="1">
    <citation type="submission" date="2023-10" db="EMBL/GenBank/DDBJ databases">
        <title>A novel Glycoside Hydrolase 43-Like Enzyme from Clostrdium boliviensis is an Endo-xylanase, and a Candidate for Xylooligosaccharides Production from Different Xylan Substrates.</title>
        <authorList>
            <person name="Alvarez M.T."/>
            <person name="Rocabado-Villegas L.R."/>
            <person name="Salas-Veizaga D.M."/>
            <person name="Linares-Pasten J.A."/>
            <person name="Gudmundsdottir E.E."/>
            <person name="Hreggvidsson G.O."/>
            <person name="Adlercreutz P."/>
            <person name="Nordberg Karlsson E."/>
        </authorList>
    </citation>
    <scope>NUCLEOTIDE SEQUENCE [LARGE SCALE GENOMIC DNA]</scope>
    <source>
        <strain evidence="15 16">E-1</strain>
    </source>
</reference>
<keyword evidence="7" id="KW-0547">Nucleotide-binding</keyword>
<dbReference type="Gene3D" id="3.30.470.20">
    <property type="entry name" value="ATP-grasp fold, B domain"/>
    <property type="match status" value="1"/>
</dbReference>
<dbReference type="GO" id="GO:0050242">
    <property type="term" value="F:pyruvate, phosphate dikinase activity"/>
    <property type="evidence" value="ECO:0007669"/>
    <property type="project" value="UniProtKB-EC"/>
</dbReference>
<gene>
    <name evidence="15" type="primary">ppdK</name>
    <name evidence="15" type="ORF">RZO55_17220</name>
</gene>
<comment type="caution">
    <text evidence="15">The sequence shown here is derived from an EMBL/GenBank/DDBJ whole genome shotgun (WGS) entry which is preliminary data.</text>
</comment>
<dbReference type="EC" id="2.7.9.1" evidence="3 11"/>
<comment type="similarity">
    <text evidence="2 11">Belongs to the PEP-utilizing enzyme family.</text>
</comment>
<evidence type="ECO:0000256" key="8">
    <source>
        <dbReference type="ARBA" id="ARBA00022777"/>
    </source>
</evidence>
<evidence type="ECO:0000259" key="13">
    <source>
        <dbReference type="Pfam" id="PF01326"/>
    </source>
</evidence>
<dbReference type="Pfam" id="PF00391">
    <property type="entry name" value="PEP-utilizers"/>
    <property type="match status" value="1"/>
</dbReference>
<keyword evidence="9" id="KW-0067">ATP-binding</keyword>
<dbReference type="PANTHER" id="PTHR22931">
    <property type="entry name" value="PHOSPHOENOLPYRUVATE DIKINASE-RELATED"/>
    <property type="match status" value="1"/>
</dbReference>
<evidence type="ECO:0000313" key="15">
    <source>
        <dbReference type="EMBL" id="MDW2799317.1"/>
    </source>
</evidence>
<evidence type="ECO:0000256" key="6">
    <source>
        <dbReference type="ARBA" id="ARBA00022723"/>
    </source>
</evidence>
<sequence length="875" mass="97121">MARKWVYLFTEGSADMKNLLGGKGANLAEMTNLGLPVPQGFTITTEVCTQYYEDGKTINDEIMGQIMDHIEKMEKITGKKFGDNDNPLLVSVRSGARASMPGMMDTILNLGLNEQVVEVLAEKSGNPRWAWDCYRRFIQMFSDVVMEVGKKYFEELIDEMKEKKGVTQDVDLTAEDLKELAVQFKEEYKKKIGSDFPIDPKEQLMEAIKAVFRSWDNPRANIYRRDNDIPYSWGTAVNVQMMAFGNMGETSGTGVAFTRDPATGEKHLMGEFLMNAQGEDVVAGVRTPQKIEQLKEVMPEVYHKFVGICSILEDHYKDMQDMEFTIEDKKLYMLQTRNGKRTAKAALKIACDLVDEFMITEEKAVKMIDPRNLDTLLHPQFDAAVLKKTEPVGKALAASPGAACGKIVFTADDAKAWKERGEKVVLVRLETSPEDIEGMKAAQGILTVRGGMTSHAAVVARGMGTCCVSGCSEIAMNEAAKKFVLAGKEYHEGDWISLDGSTGRIYDGIIPTVDAAIAGEFGRIMSWADKYRKLKVRTNADTPADAKKARELGAEGIGLCRTEHMFFEGDRIDAFREMICSDTVQEREAALEKILPVQQGDFEALYEALEGNPVTIRFLDPPLHEFVPTEEEDIKKLADTQGKTVEQIKTIIDSLHEFNPMMGHRGCRLAVTYPEIAKMQTKAVIRAAINVQKAHADWNVCPEIMIPLICDEKELRFVKKIVVETADAEIAAAGSKLTYQVGTMIEIPRAALTADDIAKDAEFFCFGTNDLTQMTYGFSRDDAGKFLNAYYDTKIFESDPFAKLDQTGVGKLMETAIKLGKGVRPDMHVGICGEHGGDPSSVEFCHKIGLDYVSCSPFRVPIARLAAAQAALNNK</sequence>
<evidence type="ECO:0000256" key="11">
    <source>
        <dbReference type="PIRNR" id="PIRNR000853"/>
    </source>
</evidence>
<dbReference type="PIRSF" id="PIRSF000853">
    <property type="entry name" value="PPDK"/>
    <property type="match status" value="1"/>
</dbReference>
<dbReference type="Pfam" id="PF02896">
    <property type="entry name" value="PEP-utilizers_C"/>
    <property type="match status" value="1"/>
</dbReference>
<dbReference type="Gene3D" id="1.10.189.10">
    <property type="entry name" value="Pyruvate Phosphate Dikinase, domain 2"/>
    <property type="match status" value="1"/>
</dbReference>
<dbReference type="Gene3D" id="3.30.1490.20">
    <property type="entry name" value="ATP-grasp fold, A domain"/>
    <property type="match status" value="1"/>
</dbReference>
<dbReference type="PROSITE" id="PS00370">
    <property type="entry name" value="PEP_ENZYMES_PHOS_SITE"/>
    <property type="match status" value="1"/>
</dbReference>
<keyword evidence="5 15" id="KW-0808">Transferase</keyword>
<evidence type="ECO:0000256" key="4">
    <source>
        <dbReference type="ARBA" id="ARBA00020138"/>
    </source>
</evidence>
<evidence type="ECO:0000256" key="2">
    <source>
        <dbReference type="ARBA" id="ARBA00007837"/>
    </source>
</evidence>
<keyword evidence="10" id="KW-0460">Magnesium</keyword>
<dbReference type="SUPFAM" id="SSF51621">
    <property type="entry name" value="Phosphoenolpyruvate/pyruvate domain"/>
    <property type="match status" value="1"/>
</dbReference>
<protein>
    <recommendedName>
        <fullName evidence="4 11">Pyruvate, phosphate dikinase</fullName>
        <ecNumber evidence="3 11">2.7.9.1</ecNumber>
    </recommendedName>
</protein>
<dbReference type="InterPro" id="IPR040442">
    <property type="entry name" value="Pyrv_kinase-like_dom_sf"/>
</dbReference>
<evidence type="ECO:0000256" key="9">
    <source>
        <dbReference type="ARBA" id="ARBA00022840"/>
    </source>
</evidence>
<accession>A0ABU4GSZ5</accession>
<evidence type="ECO:0000256" key="3">
    <source>
        <dbReference type="ARBA" id="ARBA00011994"/>
    </source>
</evidence>
<dbReference type="NCBIfam" id="TIGR01828">
    <property type="entry name" value="pyru_phos_dikin"/>
    <property type="match status" value="1"/>
</dbReference>
<dbReference type="PANTHER" id="PTHR22931:SF9">
    <property type="entry name" value="PYRUVATE, PHOSPHATE DIKINASE 1, CHLOROPLASTIC"/>
    <property type="match status" value="1"/>
</dbReference>
<keyword evidence="15" id="KW-0670">Pyruvate</keyword>
<evidence type="ECO:0000256" key="7">
    <source>
        <dbReference type="ARBA" id="ARBA00022741"/>
    </source>
</evidence>
<evidence type="ECO:0000256" key="5">
    <source>
        <dbReference type="ARBA" id="ARBA00022679"/>
    </source>
</evidence>
<feature type="domain" description="PEP-utilising enzyme mobile" evidence="12">
    <location>
        <begin position="422"/>
        <end position="503"/>
    </location>
</feature>
<comment type="cofactor">
    <cofactor evidence="1 11">
        <name>Mg(2+)</name>
        <dbReference type="ChEBI" id="CHEBI:18420"/>
    </cofactor>
</comment>
<dbReference type="InterPro" id="IPR036637">
    <property type="entry name" value="Phosphohistidine_dom_sf"/>
</dbReference>
<comment type="catalytic activity">
    <reaction evidence="11">
        <text>pyruvate + phosphate + ATP = phosphoenolpyruvate + AMP + diphosphate + H(+)</text>
        <dbReference type="Rhea" id="RHEA:10756"/>
        <dbReference type="ChEBI" id="CHEBI:15361"/>
        <dbReference type="ChEBI" id="CHEBI:15378"/>
        <dbReference type="ChEBI" id="CHEBI:30616"/>
        <dbReference type="ChEBI" id="CHEBI:33019"/>
        <dbReference type="ChEBI" id="CHEBI:43474"/>
        <dbReference type="ChEBI" id="CHEBI:58702"/>
        <dbReference type="ChEBI" id="CHEBI:456215"/>
        <dbReference type="EC" id="2.7.9.1"/>
    </reaction>
</comment>
<dbReference type="SUPFAM" id="SSF52009">
    <property type="entry name" value="Phosphohistidine domain"/>
    <property type="match status" value="1"/>
</dbReference>
<dbReference type="Gene3D" id="3.50.30.10">
    <property type="entry name" value="Phosphohistidine domain"/>
    <property type="match status" value="1"/>
</dbReference>
<dbReference type="InterPro" id="IPR010121">
    <property type="entry name" value="Pyruvate_phosphate_dikinase"/>
</dbReference>
<dbReference type="InterPro" id="IPR008279">
    <property type="entry name" value="PEP-util_enz_mobile_dom"/>
</dbReference>
<dbReference type="InterPro" id="IPR015813">
    <property type="entry name" value="Pyrv/PenolPyrv_kinase-like_dom"/>
</dbReference>
<feature type="domain" description="PEP-utilising enzyme C-terminal" evidence="14">
    <location>
        <begin position="519"/>
        <end position="870"/>
    </location>
</feature>
<dbReference type="RefSeq" id="WP_318065515.1">
    <property type="nucleotide sequence ID" value="NZ_JAWONS010000252.1"/>
</dbReference>
<dbReference type="SUPFAM" id="SSF56059">
    <property type="entry name" value="Glutathione synthetase ATP-binding domain-like"/>
    <property type="match status" value="1"/>
</dbReference>
<organism evidence="15 16">
    <name type="scientific">Clostridium boliviensis</name>
    <dbReference type="NCBI Taxonomy" id="318465"/>
    <lineage>
        <taxon>Bacteria</taxon>
        <taxon>Bacillati</taxon>
        <taxon>Bacillota</taxon>
        <taxon>Clostridia</taxon>
        <taxon>Eubacteriales</taxon>
        <taxon>Clostridiaceae</taxon>
        <taxon>Clostridium</taxon>
    </lineage>
</organism>
<dbReference type="InterPro" id="IPR002192">
    <property type="entry name" value="PPDK_AMP/ATP-bd"/>
</dbReference>
<dbReference type="Gene3D" id="3.20.20.60">
    <property type="entry name" value="Phosphoenolpyruvate-binding domains"/>
    <property type="match status" value="1"/>
</dbReference>
<dbReference type="NCBIfam" id="NF004531">
    <property type="entry name" value="PRK05878.1"/>
    <property type="match status" value="1"/>
</dbReference>
<dbReference type="InterPro" id="IPR000121">
    <property type="entry name" value="PEP_util_C"/>
</dbReference>
<dbReference type="InterPro" id="IPR018274">
    <property type="entry name" value="PEP_util_AS"/>
</dbReference>
<keyword evidence="6" id="KW-0479">Metal-binding</keyword>
<keyword evidence="16" id="KW-1185">Reference proteome</keyword>
<dbReference type="Gene3D" id="1.20.80.30">
    <property type="match status" value="1"/>
</dbReference>
<dbReference type="EMBL" id="JAWONS010000252">
    <property type="protein sequence ID" value="MDW2799317.1"/>
    <property type="molecule type" value="Genomic_DNA"/>
</dbReference>
<dbReference type="Proteomes" id="UP001276854">
    <property type="component" value="Unassembled WGS sequence"/>
</dbReference>
<dbReference type="InterPro" id="IPR013815">
    <property type="entry name" value="ATP_grasp_subdomain_1"/>
</dbReference>
<feature type="domain" description="Pyruvate phosphate dikinase AMP/ATP-binding" evidence="13">
    <location>
        <begin position="60"/>
        <end position="295"/>
    </location>
</feature>